<dbReference type="EMBL" id="BARV01044442">
    <property type="protein sequence ID" value="GAI71555.1"/>
    <property type="molecule type" value="Genomic_DNA"/>
</dbReference>
<organism evidence="1">
    <name type="scientific">marine sediment metagenome</name>
    <dbReference type="NCBI Taxonomy" id="412755"/>
    <lineage>
        <taxon>unclassified sequences</taxon>
        <taxon>metagenomes</taxon>
        <taxon>ecological metagenomes</taxon>
    </lineage>
</organism>
<accession>X1S813</accession>
<comment type="caution">
    <text evidence="1">The sequence shown here is derived from an EMBL/GenBank/DDBJ whole genome shotgun (WGS) entry which is preliminary data.</text>
</comment>
<reference evidence="1" key="1">
    <citation type="journal article" date="2014" name="Front. Microbiol.">
        <title>High frequency of phylogenetically diverse reductive dehalogenase-homologous genes in deep subseafloor sedimentary metagenomes.</title>
        <authorList>
            <person name="Kawai M."/>
            <person name="Futagami T."/>
            <person name="Toyoda A."/>
            <person name="Takaki Y."/>
            <person name="Nishi S."/>
            <person name="Hori S."/>
            <person name="Arai W."/>
            <person name="Tsubouchi T."/>
            <person name="Morono Y."/>
            <person name="Uchiyama I."/>
            <person name="Ito T."/>
            <person name="Fujiyama A."/>
            <person name="Inagaki F."/>
            <person name="Takami H."/>
        </authorList>
    </citation>
    <scope>NUCLEOTIDE SEQUENCE</scope>
    <source>
        <strain evidence="1">Expedition CK06-06</strain>
    </source>
</reference>
<protein>
    <submittedName>
        <fullName evidence="1">Uncharacterized protein</fullName>
    </submittedName>
</protein>
<proteinExistence type="predicted"/>
<evidence type="ECO:0000313" key="1">
    <source>
        <dbReference type="EMBL" id="GAI71555.1"/>
    </source>
</evidence>
<sequence>EWRDILDPRMRGGVGRYGVSAKKETAVKSEPSAPDGVTKQ</sequence>
<name>X1S813_9ZZZZ</name>
<feature type="non-terminal residue" evidence="1">
    <location>
        <position position="1"/>
    </location>
</feature>
<dbReference type="AlphaFoldDB" id="X1S813"/>
<gene>
    <name evidence="1" type="ORF">S06H3_65769</name>
</gene>